<reference evidence="2" key="1">
    <citation type="submission" date="2018-06" db="EMBL/GenBank/DDBJ databases">
        <authorList>
            <person name="Zhirakovskaya E."/>
        </authorList>
    </citation>
    <scope>NUCLEOTIDE SEQUENCE</scope>
</reference>
<organism evidence="2">
    <name type="scientific">hydrothermal vent metagenome</name>
    <dbReference type="NCBI Taxonomy" id="652676"/>
    <lineage>
        <taxon>unclassified sequences</taxon>
        <taxon>metagenomes</taxon>
        <taxon>ecological metagenomes</taxon>
    </lineage>
</organism>
<feature type="region of interest" description="Disordered" evidence="1">
    <location>
        <begin position="184"/>
        <end position="241"/>
    </location>
</feature>
<sequence length="271" mass="28009">MRFVHIIKLIMIISNAPSISVSYPQKSTAVASDDSSRLPESSASEETETTDAIGDAKKTAEIEAEKAQKVQDDSVVRQLQSRDREVRAHESAHAAAGGGLVTGGPSFTFQKGPDGRSYAVGGEVQIDTSSVKGDPQATIVKANQIRAAALAPAEPSGQDVKVAANATQLAAQARVDLATLRREEANTETVPVDDRVGVADDTETPAVSEGIGRDTGVRAVDATPENSPSGGAVSGSAQGINQVNNQAEEAISAFLANAKPQSVSPGFSQFA</sequence>
<protein>
    <submittedName>
        <fullName evidence="2">SrpA-related protein</fullName>
    </submittedName>
</protein>
<dbReference type="AlphaFoldDB" id="A0A3B0WJ87"/>
<evidence type="ECO:0000313" key="2">
    <source>
        <dbReference type="EMBL" id="VAW56078.1"/>
    </source>
</evidence>
<accession>A0A3B0WJ87</accession>
<feature type="compositionally biased region" description="Basic and acidic residues" evidence="1">
    <location>
        <begin position="54"/>
        <end position="87"/>
    </location>
</feature>
<dbReference type="InterPro" id="IPR021973">
    <property type="entry name" value="SprA-related"/>
</dbReference>
<feature type="region of interest" description="Disordered" evidence="1">
    <location>
        <begin position="28"/>
        <end position="87"/>
    </location>
</feature>
<dbReference type="EMBL" id="UOFF01000174">
    <property type="protein sequence ID" value="VAW56078.1"/>
    <property type="molecule type" value="Genomic_DNA"/>
</dbReference>
<proteinExistence type="predicted"/>
<gene>
    <name evidence="2" type="ORF">MNBD_GAMMA07-738</name>
</gene>
<evidence type="ECO:0000256" key="1">
    <source>
        <dbReference type="SAM" id="MobiDB-lite"/>
    </source>
</evidence>
<name>A0A3B0WJ87_9ZZZZ</name>
<feature type="compositionally biased region" description="Polar residues" evidence="1">
    <location>
        <begin position="224"/>
        <end position="241"/>
    </location>
</feature>
<dbReference type="Pfam" id="PF12118">
    <property type="entry name" value="SprA-related"/>
    <property type="match status" value="1"/>
</dbReference>